<organism evidence="1 2">
    <name type="scientific">Sphaerisporangium aureirubrum</name>
    <dbReference type="NCBI Taxonomy" id="1544736"/>
    <lineage>
        <taxon>Bacteria</taxon>
        <taxon>Bacillati</taxon>
        <taxon>Actinomycetota</taxon>
        <taxon>Actinomycetes</taxon>
        <taxon>Streptosporangiales</taxon>
        <taxon>Streptosporangiaceae</taxon>
        <taxon>Sphaerisporangium</taxon>
    </lineage>
</organism>
<dbReference type="Pfam" id="PF13469">
    <property type="entry name" value="Sulfotransfer_3"/>
    <property type="match status" value="2"/>
</dbReference>
<accession>A0ABW1NHD9</accession>
<dbReference type="InterPro" id="IPR027417">
    <property type="entry name" value="P-loop_NTPase"/>
</dbReference>
<dbReference type="SUPFAM" id="SSF52540">
    <property type="entry name" value="P-loop containing nucleoside triphosphate hydrolases"/>
    <property type="match status" value="1"/>
</dbReference>
<proteinExistence type="predicted"/>
<comment type="caution">
    <text evidence="1">The sequence shown here is derived from an EMBL/GenBank/DDBJ whole genome shotgun (WGS) entry which is preliminary data.</text>
</comment>
<dbReference type="Gene3D" id="3.40.50.300">
    <property type="entry name" value="P-loop containing nucleotide triphosphate hydrolases"/>
    <property type="match status" value="1"/>
</dbReference>
<name>A0ABW1NHD9_9ACTN</name>
<gene>
    <name evidence="1" type="ORF">ACFP1K_14645</name>
</gene>
<sequence length="329" mass="36085">MGVRVIFIGGLGRSGTTLLERLLGEVPGVAPLGEVVHLWERGVIGREPCGCGESFTACAFWRTVGRRAFGGWSPGLADRVLTLRRRVDRTRRIPGLAARRRHPGLSGYTRAYSRVYEAAAQVSARPVVVDSSKHASLAFCLRTSPVVDLSVVHVVRDPRAVAHSWRRYVPRPEDGAPMTRWRPWRTAVHWVVENLAFELLALRNGAVVRVRYEDLLADPPAVLVPLLVHLGLPAGPRGGLSVFGAGSGVAELSVAHTCSGNPMRFTAGPLELRRDDTWCDRLPRHHRWLVTALTWPLMIRYGYRPGDPRSPGAVTPPWAPPGVPASGCR</sequence>
<keyword evidence="2" id="KW-1185">Reference proteome</keyword>
<dbReference type="PANTHER" id="PTHR10704:SF44">
    <property type="entry name" value="LD35051P-RELATED"/>
    <property type="match status" value="1"/>
</dbReference>
<evidence type="ECO:0000313" key="2">
    <source>
        <dbReference type="Proteomes" id="UP001596137"/>
    </source>
</evidence>
<dbReference type="Proteomes" id="UP001596137">
    <property type="component" value="Unassembled WGS sequence"/>
</dbReference>
<dbReference type="PANTHER" id="PTHR10704">
    <property type="entry name" value="CARBOHYDRATE SULFOTRANSFERASE"/>
    <property type="match status" value="1"/>
</dbReference>
<reference evidence="2" key="1">
    <citation type="journal article" date="2019" name="Int. J. Syst. Evol. Microbiol.">
        <title>The Global Catalogue of Microorganisms (GCM) 10K type strain sequencing project: providing services to taxonomists for standard genome sequencing and annotation.</title>
        <authorList>
            <consortium name="The Broad Institute Genomics Platform"/>
            <consortium name="The Broad Institute Genome Sequencing Center for Infectious Disease"/>
            <person name="Wu L."/>
            <person name="Ma J."/>
        </authorList>
    </citation>
    <scope>NUCLEOTIDE SEQUENCE [LARGE SCALE GENOMIC DNA]</scope>
    <source>
        <strain evidence="2">JCM 30346</strain>
    </source>
</reference>
<protein>
    <submittedName>
        <fullName evidence="1">Sulfotransferase</fullName>
    </submittedName>
</protein>
<dbReference type="InterPro" id="IPR051135">
    <property type="entry name" value="Gal/GlcNAc/GalNAc_ST"/>
</dbReference>
<evidence type="ECO:0000313" key="1">
    <source>
        <dbReference type="EMBL" id="MFC6082401.1"/>
    </source>
</evidence>
<dbReference type="EMBL" id="JBHSRF010000016">
    <property type="protein sequence ID" value="MFC6082401.1"/>
    <property type="molecule type" value="Genomic_DNA"/>
</dbReference>
<dbReference type="RefSeq" id="WP_380752332.1">
    <property type="nucleotide sequence ID" value="NZ_JBHSRF010000016.1"/>
</dbReference>